<comment type="similarity">
    <text evidence="7">Belongs to the AP2/ERF transcription factor family. ERF subfamily.</text>
</comment>
<evidence type="ECO:0000256" key="1">
    <source>
        <dbReference type="ARBA" id="ARBA00004123"/>
    </source>
</evidence>
<keyword evidence="4" id="KW-0010">Activator</keyword>
<evidence type="ECO:0000256" key="8">
    <source>
        <dbReference type="SAM" id="MobiDB-lite"/>
    </source>
</evidence>
<evidence type="ECO:0000259" key="9">
    <source>
        <dbReference type="PROSITE" id="PS51032"/>
    </source>
</evidence>
<dbReference type="SUPFAM" id="SSF54171">
    <property type="entry name" value="DNA-binding domain"/>
    <property type="match status" value="1"/>
</dbReference>
<dbReference type="InterPro" id="IPR001471">
    <property type="entry name" value="AP2/ERF_dom"/>
</dbReference>
<dbReference type="InterPro" id="IPR036955">
    <property type="entry name" value="AP2/ERF_dom_sf"/>
</dbReference>
<keyword evidence="5" id="KW-0804">Transcription</keyword>
<dbReference type="Gene3D" id="3.30.730.10">
    <property type="entry name" value="AP2/ERF domain"/>
    <property type="match status" value="1"/>
</dbReference>
<protein>
    <recommendedName>
        <fullName evidence="9">AP2/ERF domain-containing protein</fullName>
    </recommendedName>
</protein>
<evidence type="ECO:0000256" key="7">
    <source>
        <dbReference type="ARBA" id="ARBA00024343"/>
    </source>
</evidence>
<dbReference type="Pfam" id="PF00847">
    <property type="entry name" value="AP2"/>
    <property type="match status" value="1"/>
</dbReference>
<dbReference type="PANTHER" id="PTHR31985">
    <property type="entry name" value="ETHYLENE-RESPONSIVE TRANSCRIPTION FACTOR ERF042-RELATED"/>
    <property type="match status" value="1"/>
</dbReference>
<proteinExistence type="inferred from homology"/>
<evidence type="ECO:0000256" key="3">
    <source>
        <dbReference type="ARBA" id="ARBA00023125"/>
    </source>
</evidence>
<dbReference type="SMART" id="SM00380">
    <property type="entry name" value="AP2"/>
    <property type="match status" value="1"/>
</dbReference>
<organism evidence="10 11">
    <name type="scientific">Citrullus colocynthis</name>
    <name type="common">colocynth</name>
    <dbReference type="NCBI Taxonomy" id="252529"/>
    <lineage>
        <taxon>Eukaryota</taxon>
        <taxon>Viridiplantae</taxon>
        <taxon>Streptophyta</taxon>
        <taxon>Embryophyta</taxon>
        <taxon>Tracheophyta</taxon>
        <taxon>Spermatophyta</taxon>
        <taxon>Magnoliopsida</taxon>
        <taxon>eudicotyledons</taxon>
        <taxon>Gunneridae</taxon>
        <taxon>Pentapetalae</taxon>
        <taxon>rosids</taxon>
        <taxon>fabids</taxon>
        <taxon>Cucurbitales</taxon>
        <taxon>Cucurbitaceae</taxon>
        <taxon>Benincaseae</taxon>
        <taxon>Citrullus</taxon>
    </lineage>
</organism>
<dbReference type="CDD" id="cd00018">
    <property type="entry name" value="AP2"/>
    <property type="match status" value="1"/>
</dbReference>
<dbReference type="InterPro" id="IPR016177">
    <property type="entry name" value="DNA-bd_dom_sf"/>
</dbReference>
<gene>
    <name evidence="10" type="ORF">CITCOLO1_LOCUS13674</name>
</gene>
<feature type="region of interest" description="Disordered" evidence="8">
    <location>
        <begin position="1"/>
        <end position="43"/>
    </location>
</feature>
<comment type="subcellular location">
    <subcellularLocation>
        <location evidence="1">Nucleus</location>
    </subcellularLocation>
</comment>
<accession>A0ABP0YSX0</accession>
<sequence length="226" mass="25093">MEDPLHRFQFHSQSSSSSSSDIKNCIKEKNSKKVKLENDGKHPTYRGVRMRQWGKWVSEIREPKKKSRIWLGTFSTPEMAARAHDVAARTIKGHSAYLNFPELAHRLPRPASSSPKDIRAAAAKAASFSTNNLLDSTHDDDLNSAAKSDLNLNRSPSSAVAAKSSGEIDDPFFDLPDLFLDDPNHQIDTFCFSQFLPIDGFDSVFTLPPSPPSPPSDCFAYRGSLL</sequence>
<reference evidence="10 11" key="1">
    <citation type="submission" date="2024-03" db="EMBL/GenBank/DDBJ databases">
        <authorList>
            <person name="Gkanogiannis A."/>
            <person name="Becerra Lopez-Lavalle L."/>
        </authorList>
    </citation>
    <scope>NUCLEOTIDE SEQUENCE [LARGE SCALE GENOMIC DNA]</scope>
</reference>
<name>A0ABP0YSX0_9ROSI</name>
<dbReference type="Proteomes" id="UP001642487">
    <property type="component" value="Chromosome 5"/>
</dbReference>
<evidence type="ECO:0000313" key="10">
    <source>
        <dbReference type="EMBL" id="CAK9321592.1"/>
    </source>
</evidence>
<dbReference type="EMBL" id="OZ021739">
    <property type="protein sequence ID" value="CAK9321592.1"/>
    <property type="molecule type" value="Genomic_DNA"/>
</dbReference>
<dbReference type="PROSITE" id="PS51032">
    <property type="entry name" value="AP2_ERF"/>
    <property type="match status" value="1"/>
</dbReference>
<evidence type="ECO:0000313" key="11">
    <source>
        <dbReference type="Proteomes" id="UP001642487"/>
    </source>
</evidence>
<keyword evidence="11" id="KW-1185">Reference proteome</keyword>
<evidence type="ECO:0000256" key="4">
    <source>
        <dbReference type="ARBA" id="ARBA00023159"/>
    </source>
</evidence>
<keyword evidence="3" id="KW-0238">DNA-binding</keyword>
<keyword evidence="2" id="KW-0805">Transcription regulation</keyword>
<evidence type="ECO:0000256" key="5">
    <source>
        <dbReference type="ARBA" id="ARBA00023163"/>
    </source>
</evidence>
<evidence type="ECO:0000256" key="2">
    <source>
        <dbReference type="ARBA" id="ARBA00023015"/>
    </source>
</evidence>
<dbReference type="InterPro" id="IPR051032">
    <property type="entry name" value="AP2/ERF_TF_ERF_subfamily"/>
</dbReference>
<feature type="domain" description="AP2/ERF" evidence="9">
    <location>
        <begin position="44"/>
        <end position="101"/>
    </location>
</feature>
<evidence type="ECO:0000256" key="6">
    <source>
        <dbReference type="ARBA" id="ARBA00023242"/>
    </source>
</evidence>
<dbReference type="PRINTS" id="PR00367">
    <property type="entry name" value="ETHRSPELEMNT"/>
</dbReference>
<feature type="compositionally biased region" description="Basic and acidic residues" evidence="8">
    <location>
        <begin position="24"/>
        <end position="42"/>
    </location>
</feature>
<keyword evidence="6" id="KW-0539">Nucleus</keyword>
<dbReference type="PANTHER" id="PTHR31985:SF311">
    <property type="entry name" value="AP2_ERF DOMAIN-CONTAINING PROTEIN"/>
    <property type="match status" value="1"/>
</dbReference>